<keyword evidence="8" id="KW-0520">NAD</keyword>
<dbReference type="PANTHER" id="PTHR43429:SF3">
    <property type="entry name" value="NITRITE REDUCTASE [NAD(P)H]"/>
    <property type="match status" value="1"/>
</dbReference>
<dbReference type="SUPFAM" id="SSF51905">
    <property type="entry name" value="FAD/NAD(P)-binding domain"/>
    <property type="match status" value="1"/>
</dbReference>
<dbReference type="PANTHER" id="PTHR43429">
    <property type="entry name" value="PYRIDINE NUCLEOTIDE-DISULFIDE OXIDOREDUCTASE DOMAIN-CONTAINING"/>
    <property type="match status" value="1"/>
</dbReference>
<dbReference type="Pfam" id="PF18113">
    <property type="entry name" value="Rbx_binding"/>
    <property type="match status" value="1"/>
</dbReference>
<sequence length="401" mass="43167">MKPIFVIGSGMAGVSLIRELRKLDTSTPIILVTADDGGFYSKPMLSNAFAQNKLPAQLKTQTATQLAEQLAITILHQTQLQKIESDRHVIHTSMGEFEYHALVLAVGAQAIRLPIQGSGANQIMSVNHLDDYAKFRDRLEQISQSVTNPTIAILGAGLIGCEFADDLNQAGFEVHLFDPNPSPLAALLPPTVSLRLQQQLEAKGIHFHLNDSVTSVEDQGDNLKLTTKDGGEFEVHLVLSAVGLIPNKAIAQQCHPTPLHTDRGIVVDANGMTSAPDIYALGDCAQYTVDTDGNSSVLPYIAPILAAARAIAKSLADSSTQKAHRIELGPMPVIIKTPSCPIAVLPPSPQVRAKGKWLDEHLADDTLISRFVLDDGRLAGFALTPNNAKIRNELLALMNAR</sequence>
<reference evidence="11" key="1">
    <citation type="submission" date="2023-09" db="EMBL/GenBank/DDBJ databases">
        <title>Undibacterium sp. 20NA77.5 isolated from freshwater.</title>
        <authorList>
            <person name="Le V."/>
            <person name="Ko S.-R."/>
            <person name="Ahn C.-Y."/>
            <person name="Oh H.-M."/>
        </authorList>
    </citation>
    <scope>NUCLEOTIDE SEQUENCE</scope>
    <source>
        <strain evidence="11">20NA77.5</strain>
    </source>
</reference>
<feature type="domain" description="Rubredoxin binding" evidence="10">
    <location>
        <begin position="326"/>
        <end position="397"/>
    </location>
</feature>
<evidence type="ECO:0000256" key="3">
    <source>
        <dbReference type="ARBA" id="ARBA00006442"/>
    </source>
</evidence>
<dbReference type="EMBL" id="CP133720">
    <property type="protein sequence ID" value="WMW82062.1"/>
    <property type="molecule type" value="Genomic_DNA"/>
</dbReference>
<feature type="domain" description="FAD/NAD(P)-binding" evidence="9">
    <location>
        <begin position="4"/>
        <end position="287"/>
    </location>
</feature>
<keyword evidence="4" id="KW-0963">Cytoplasm</keyword>
<comment type="cofactor">
    <cofactor evidence="1">
        <name>FAD</name>
        <dbReference type="ChEBI" id="CHEBI:57692"/>
    </cofactor>
</comment>
<evidence type="ECO:0000256" key="5">
    <source>
        <dbReference type="ARBA" id="ARBA00022630"/>
    </source>
</evidence>
<evidence type="ECO:0000256" key="8">
    <source>
        <dbReference type="ARBA" id="ARBA00023027"/>
    </source>
</evidence>
<proteinExistence type="inferred from homology"/>
<dbReference type="InterPro" id="IPR041364">
    <property type="entry name" value="Rbx-bd"/>
</dbReference>
<dbReference type="Proteomes" id="UP001181355">
    <property type="component" value="Chromosome"/>
</dbReference>
<evidence type="ECO:0000256" key="1">
    <source>
        <dbReference type="ARBA" id="ARBA00001974"/>
    </source>
</evidence>
<evidence type="ECO:0000256" key="2">
    <source>
        <dbReference type="ARBA" id="ARBA00004496"/>
    </source>
</evidence>
<accession>A0ABY9RNQ0</accession>
<evidence type="ECO:0000313" key="12">
    <source>
        <dbReference type="Proteomes" id="UP001181355"/>
    </source>
</evidence>
<comment type="subcellular location">
    <subcellularLocation>
        <location evidence="2">Cytoplasm</location>
    </subcellularLocation>
</comment>
<name>A0ABY9RNQ0_9BURK</name>
<dbReference type="PRINTS" id="PR00411">
    <property type="entry name" value="PNDRDTASEI"/>
</dbReference>
<dbReference type="Gene3D" id="3.30.390.120">
    <property type="match status" value="1"/>
</dbReference>
<dbReference type="RefSeq" id="WP_309483539.1">
    <property type="nucleotide sequence ID" value="NZ_CP133720.1"/>
</dbReference>
<protein>
    <submittedName>
        <fullName evidence="11">FAD-dependent oxidoreductase</fullName>
    </submittedName>
</protein>
<dbReference type="PRINTS" id="PR00368">
    <property type="entry name" value="FADPNR"/>
</dbReference>
<comment type="similarity">
    <text evidence="3">Belongs to the FAD-dependent oxidoreductase family.</text>
</comment>
<dbReference type="Pfam" id="PF07992">
    <property type="entry name" value="Pyr_redox_2"/>
    <property type="match status" value="1"/>
</dbReference>
<organism evidence="11 12">
    <name type="scientific">Undibacterium cyanobacteriorum</name>
    <dbReference type="NCBI Taxonomy" id="3073561"/>
    <lineage>
        <taxon>Bacteria</taxon>
        <taxon>Pseudomonadati</taxon>
        <taxon>Pseudomonadota</taxon>
        <taxon>Betaproteobacteria</taxon>
        <taxon>Burkholderiales</taxon>
        <taxon>Oxalobacteraceae</taxon>
        <taxon>Undibacterium</taxon>
    </lineage>
</organism>
<dbReference type="Gene3D" id="3.50.50.60">
    <property type="entry name" value="FAD/NAD(P)-binding domain"/>
    <property type="match status" value="2"/>
</dbReference>
<dbReference type="InterPro" id="IPR023753">
    <property type="entry name" value="FAD/NAD-binding_dom"/>
</dbReference>
<evidence type="ECO:0000313" key="11">
    <source>
        <dbReference type="EMBL" id="WMW82062.1"/>
    </source>
</evidence>
<keyword evidence="6" id="KW-0274">FAD</keyword>
<keyword evidence="7" id="KW-0560">Oxidoreductase</keyword>
<evidence type="ECO:0000256" key="4">
    <source>
        <dbReference type="ARBA" id="ARBA00022490"/>
    </source>
</evidence>
<evidence type="ECO:0000256" key="6">
    <source>
        <dbReference type="ARBA" id="ARBA00022827"/>
    </source>
</evidence>
<dbReference type="InterPro" id="IPR050260">
    <property type="entry name" value="FAD-bd_OxRdtase"/>
</dbReference>
<dbReference type="InterPro" id="IPR036188">
    <property type="entry name" value="FAD/NAD-bd_sf"/>
</dbReference>
<gene>
    <name evidence="11" type="ORF">RF679_07195</name>
</gene>
<evidence type="ECO:0000259" key="10">
    <source>
        <dbReference type="Pfam" id="PF18113"/>
    </source>
</evidence>
<evidence type="ECO:0000259" key="9">
    <source>
        <dbReference type="Pfam" id="PF07992"/>
    </source>
</evidence>
<evidence type="ECO:0000256" key="7">
    <source>
        <dbReference type="ARBA" id="ARBA00023002"/>
    </source>
</evidence>
<keyword evidence="5" id="KW-0285">Flavoprotein</keyword>
<keyword evidence="12" id="KW-1185">Reference proteome</keyword>